<dbReference type="InterPro" id="IPR011990">
    <property type="entry name" value="TPR-like_helical_dom_sf"/>
</dbReference>
<name>A0A450W7W4_9GAMM</name>
<dbReference type="SUPFAM" id="SSF48452">
    <property type="entry name" value="TPR-like"/>
    <property type="match status" value="1"/>
</dbReference>
<sequence>MANGNGNGASPLPSAWIILGLLLAAAGAGAAVYPIHWFASLVFLASSIVIGIFGLVVVIKKKDMSAGVVLAIFTLATIAVVVILIQREWTPDHPSSHPKTRLPPSLIGAPDPLKKRFVGREKEFAELDRASEGVVSGESPHPTLGIIAWGGFGKTALARQWLWRQGFDQNAPKPDAPDALFWRAFGEDQGADGFAMDLIGYFSGQPEPERLTDAQRMAKLRAAMDGRRYLLVLDGLETEQDKTRGDRLGTLAAPFLRDLLREHTAGRLGRGLVLVTSRLPLADLSRQDAYQEINLEQRPLSDDEAALLLKIEGVTHASAAERQELIQAAGHHPLALETMANILRQHNGGRAAGWREFDDDAFEAPQGREEEKHLWRILAWTNRLLDAREQRVMITIAHFREPARAQWLYPLLTLDAAPQARAKSTPKSGTVPVYRPEELRLPGPEMPKRAVRDVLDALTGLRLLRREGNTYAMHDLVREHFRRRFWRFGWARGTETHAETDEGRAANTRALHTRLYRLYSAVIQPVWRPDGLAGLHPLYEAVYHGARAGLHQEALVDIYRARILRGTGHDGFYSTNKLGAFGADLAAVAHFFVRPWRKPAPNLSDADQAWLLNQAAFRLRALGRLTEALAPMRAGLEMAIKQENWKNAARAASNLSALELTLGAVAEAVADGARSVTYADQSGDKFLRMAFRATHGDALHQAGAREEARALFVEAEGLQAEHQPQYPRLYSVQGFQYADLLLSGAERAAWRGWLARTVVVDRSAHPPISRPVGWISEAHPPTWKQPNAGIRAAVPSDTGDDLDTFLAECEAVAARAEQTLEWAHSQEFLLDIALNRLTLARAGLYRGLLAAGEGAQDASSPLVSPAVMDQANAAVEGLRKAGAVEFIARGLLTRAWARMASGDRAGARADLAEAWEIAEGSPMPLFQADILLTRARLFGREKDYPWGSARGDLEKARQLIGKHGYHRRDGELADAEAMLGEHDAEHDAPRGKM</sequence>
<feature type="transmembrane region" description="Helical" evidence="2">
    <location>
        <begin position="12"/>
        <end position="31"/>
    </location>
</feature>
<keyword evidence="2" id="KW-0812">Transmembrane</keyword>
<organism evidence="3">
    <name type="scientific">Candidatus Kentrum sp. LPFa</name>
    <dbReference type="NCBI Taxonomy" id="2126335"/>
    <lineage>
        <taxon>Bacteria</taxon>
        <taxon>Pseudomonadati</taxon>
        <taxon>Pseudomonadota</taxon>
        <taxon>Gammaproteobacteria</taxon>
        <taxon>Candidatus Kentrum</taxon>
    </lineage>
</organism>
<proteinExistence type="predicted"/>
<evidence type="ECO:0000256" key="1">
    <source>
        <dbReference type="SAM" id="MobiDB-lite"/>
    </source>
</evidence>
<evidence type="ECO:0000313" key="3">
    <source>
        <dbReference type="EMBL" id="VFK13078.1"/>
    </source>
</evidence>
<dbReference type="SUPFAM" id="SSF52540">
    <property type="entry name" value="P-loop containing nucleoside triphosphate hydrolases"/>
    <property type="match status" value="1"/>
</dbReference>
<feature type="transmembrane region" description="Helical" evidence="2">
    <location>
        <begin position="66"/>
        <end position="85"/>
    </location>
</feature>
<keyword evidence="2" id="KW-0472">Membrane</keyword>
<feature type="region of interest" description="Disordered" evidence="1">
    <location>
        <begin position="420"/>
        <end position="439"/>
    </location>
</feature>
<accession>A0A450W7W4</accession>
<dbReference type="Gene3D" id="3.40.50.300">
    <property type="entry name" value="P-loop containing nucleotide triphosphate hydrolases"/>
    <property type="match status" value="1"/>
</dbReference>
<gene>
    <name evidence="3" type="ORF">BECKLPF1236B_GA0070989_10437</name>
</gene>
<dbReference type="PANTHER" id="PTHR47691">
    <property type="entry name" value="REGULATOR-RELATED"/>
    <property type="match status" value="1"/>
</dbReference>
<protein>
    <submittedName>
        <fullName evidence="3">Uncharacterized protein</fullName>
    </submittedName>
</protein>
<dbReference type="PANTHER" id="PTHR47691:SF3">
    <property type="entry name" value="HTH-TYPE TRANSCRIPTIONAL REGULATOR RV0890C-RELATED"/>
    <property type="match status" value="1"/>
</dbReference>
<dbReference type="AlphaFoldDB" id="A0A450W7W4"/>
<reference evidence="3" key="1">
    <citation type="submission" date="2019-02" db="EMBL/GenBank/DDBJ databases">
        <authorList>
            <person name="Gruber-Vodicka R. H."/>
            <person name="Seah K. B. B."/>
        </authorList>
    </citation>
    <scope>NUCLEOTIDE SEQUENCE</scope>
    <source>
        <strain evidence="3">BECK_S313</strain>
    </source>
</reference>
<dbReference type="InterPro" id="IPR027417">
    <property type="entry name" value="P-loop_NTPase"/>
</dbReference>
<keyword evidence="2" id="KW-1133">Transmembrane helix</keyword>
<evidence type="ECO:0000256" key="2">
    <source>
        <dbReference type="SAM" id="Phobius"/>
    </source>
</evidence>
<dbReference type="EMBL" id="CAADFK010000043">
    <property type="protein sequence ID" value="VFK13078.1"/>
    <property type="molecule type" value="Genomic_DNA"/>
</dbReference>
<feature type="transmembrane region" description="Helical" evidence="2">
    <location>
        <begin position="37"/>
        <end position="59"/>
    </location>
</feature>
<dbReference type="PRINTS" id="PR00364">
    <property type="entry name" value="DISEASERSIST"/>
</dbReference>